<evidence type="ECO:0000313" key="7">
    <source>
        <dbReference type="EMBL" id="KAK4041611.1"/>
    </source>
</evidence>
<dbReference type="EMBL" id="MU854354">
    <property type="protein sequence ID" value="KAK4041611.1"/>
    <property type="molecule type" value="Genomic_DNA"/>
</dbReference>
<dbReference type="InterPro" id="IPR018392">
    <property type="entry name" value="LysM"/>
</dbReference>
<accession>A0AAN6PMK4</accession>
<comment type="similarity">
    <text evidence="4">Belongs to the secreted LysM effector family.</text>
</comment>
<feature type="chain" id="PRO_5042896240" description="LysM domain-containing protein" evidence="5">
    <location>
        <begin position="19"/>
        <end position="261"/>
    </location>
</feature>
<dbReference type="SUPFAM" id="SSF54106">
    <property type="entry name" value="LysM domain"/>
    <property type="match status" value="1"/>
</dbReference>
<keyword evidence="8" id="KW-1185">Reference proteome</keyword>
<dbReference type="InterPro" id="IPR036779">
    <property type="entry name" value="LysM_dom_sf"/>
</dbReference>
<proteinExistence type="inferred from homology"/>
<evidence type="ECO:0000256" key="1">
    <source>
        <dbReference type="ARBA" id="ARBA00022669"/>
    </source>
</evidence>
<dbReference type="PANTHER" id="PTHR34997">
    <property type="entry name" value="AM15"/>
    <property type="match status" value="1"/>
</dbReference>
<evidence type="ECO:0000256" key="4">
    <source>
        <dbReference type="ARBA" id="ARBA00044955"/>
    </source>
</evidence>
<dbReference type="PROSITE" id="PS51782">
    <property type="entry name" value="LYSM"/>
    <property type="match status" value="1"/>
</dbReference>
<sequence length="261" mass="27848">MSIVFTILWVWAFQSAAALNMKRNAIPKFMFDPATPKSCAWWLDVDGPWTCEGIEQVFEVSPVDFMRWNPSVAAPCGELPVNQSYCLATNEGRHGSSVGPTTVSVTVPTTISVPTTVSITVSVPTTVIVATTMSVTVPVTVPVTTPITVSKTVPVTVAVTVSKTVSVTVPVTVRVTSVVTSTARTTATSTVTAAGGPTPQPSQPGMVGNCRAFYFVQWGDTCDSIAARFGIRSDQIVAWNPQARSDCTRLLAETYCCVWAY</sequence>
<dbReference type="Pfam" id="PF01476">
    <property type="entry name" value="LysM"/>
    <property type="match status" value="1"/>
</dbReference>
<reference evidence="8" key="1">
    <citation type="journal article" date="2023" name="Mol. Phylogenet. Evol.">
        <title>Genome-scale phylogeny and comparative genomics of the fungal order Sordariales.</title>
        <authorList>
            <person name="Hensen N."/>
            <person name="Bonometti L."/>
            <person name="Westerberg I."/>
            <person name="Brannstrom I.O."/>
            <person name="Guillou S."/>
            <person name="Cros-Aarteil S."/>
            <person name="Calhoun S."/>
            <person name="Haridas S."/>
            <person name="Kuo A."/>
            <person name="Mondo S."/>
            <person name="Pangilinan J."/>
            <person name="Riley R."/>
            <person name="LaButti K."/>
            <person name="Andreopoulos B."/>
            <person name="Lipzen A."/>
            <person name="Chen C."/>
            <person name="Yan M."/>
            <person name="Daum C."/>
            <person name="Ng V."/>
            <person name="Clum A."/>
            <person name="Steindorff A."/>
            <person name="Ohm R.A."/>
            <person name="Martin F."/>
            <person name="Silar P."/>
            <person name="Natvig D.O."/>
            <person name="Lalanne C."/>
            <person name="Gautier V."/>
            <person name="Ament-Velasquez S.L."/>
            <person name="Kruys A."/>
            <person name="Hutchinson M.I."/>
            <person name="Powell A.J."/>
            <person name="Barry K."/>
            <person name="Miller A.N."/>
            <person name="Grigoriev I.V."/>
            <person name="Debuchy R."/>
            <person name="Gladieux P."/>
            <person name="Hiltunen Thoren M."/>
            <person name="Johannesson H."/>
        </authorList>
    </citation>
    <scope>NUCLEOTIDE SEQUENCE [LARGE SCALE GENOMIC DNA]</scope>
    <source>
        <strain evidence="8">CBS 284.82</strain>
    </source>
</reference>
<keyword evidence="1" id="KW-0147">Chitin-binding</keyword>
<dbReference type="AlphaFoldDB" id="A0AAN6PMK4"/>
<comment type="caution">
    <text evidence="7">The sequence shown here is derived from an EMBL/GenBank/DDBJ whole genome shotgun (WGS) entry which is preliminary data.</text>
</comment>
<feature type="domain" description="LysM" evidence="6">
    <location>
        <begin position="212"/>
        <end position="258"/>
    </location>
</feature>
<gene>
    <name evidence="7" type="ORF">C8A01DRAFT_34335</name>
</gene>
<keyword evidence="2 5" id="KW-0732">Signal</keyword>
<dbReference type="CDD" id="cd00118">
    <property type="entry name" value="LysM"/>
    <property type="match status" value="1"/>
</dbReference>
<dbReference type="GO" id="GO:0008061">
    <property type="term" value="F:chitin binding"/>
    <property type="evidence" value="ECO:0007669"/>
    <property type="project" value="UniProtKB-KW"/>
</dbReference>
<evidence type="ECO:0000256" key="3">
    <source>
        <dbReference type="ARBA" id="ARBA00023026"/>
    </source>
</evidence>
<evidence type="ECO:0000313" key="8">
    <source>
        <dbReference type="Proteomes" id="UP001303115"/>
    </source>
</evidence>
<keyword evidence="3" id="KW-0843">Virulence</keyword>
<dbReference type="PANTHER" id="PTHR34997:SF2">
    <property type="entry name" value="LYSM DOMAIN-CONTAINING PROTEIN-RELATED"/>
    <property type="match status" value="1"/>
</dbReference>
<dbReference type="Proteomes" id="UP001303115">
    <property type="component" value="Unassembled WGS sequence"/>
</dbReference>
<organism evidence="7 8">
    <name type="scientific">Parachaetomium inaequale</name>
    <dbReference type="NCBI Taxonomy" id="2588326"/>
    <lineage>
        <taxon>Eukaryota</taxon>
        <taxon>Fungi</taxon>
        <taxon>Dikarya</taxon>
        <taxon>Ascomycota</taxon>
        <taxon>Pezizomycotina</taxon>
        <taxon>Sordariomycetes</taxon>
        <taxon>Sordariomycetidae</taxon>
        <taxon>Sordariales</taxon>
        <taxon>Chaetomiaceae</taxon>
        <taxon>Parachaetomium</taxon>
    </lineage>
</organism>
<dbReference type="Gene3D" id="3.10.350.10">
    <property type="entry name" value="LysM domain"/>
    <property type="match status" value="2"/>
</dbReference>
<evidence type="ECO:0000259" key="6">
    <source>
        <dbReference type="PROSITE" id="PS51782"/>
    </source>
</evidence>
<evidence type="ECO:0000256" key="5">
    <source>
        <dbReference type="SAM" id="SignalP"/>
    </source>
</evidence>
<feature type="signal peptide" evidence="5">
    <location>
        <begin position="1"/>
        <end position="18"/>
    </location>
</feature>
<protein>
    <recommendedName>
        <fullName evidence="6">LysM domain-containing protein</fullName>
    </recommendedName>
</protein>
<name>A0AAN6PMK4_9PEZI</name>
<dbReference type="InterPro" id="IPR052210">
    <property type="entry name" value="LysM1-like"/>
</dbReference>
<evidence type="ECO:0000256" key="2">
    <source>
        <dbReference type="ARBA" id="ARBA00022729"/>
    </source>
</evidence>